<keyword evidence="4 8" id="KW-0812">Transmembrane</keyword>
<feature type="domain" description="Motility protein B-like N-terminal" evidence="10">
    <location>
        <begin position="15"/>
        <end position="66"/>
    </location>
</feature>
<feature type="domain" description="OmpA-like" evidence="9">
    <location>
        <begin position="188"/>
        <end position="281"/>
    </location>
</feature>
<sequence>MADVGDNKRPIIIKRKKVIAAGHHGGAWKVAYADFVTAMMAFFLLMWLLGATTEKQRKAIADYFNPTITINRNSGGGGSFFGGDSPFPEETLPHNGVGASNPLPEELKPSLGNNGVDQGEASKPAPSKTEASGAKAAEDKKLQEVQKILLGSGGESLLSDHTKRHIVSKISDEGLIVELFDIRGAPLFEYGTDTPTEVMQELVNSISRVFSLTTNQIAINGHLRTPPIVAREKQTWDISVDRSMRTRRMLEKSGTSQERIQRVTGFGSQKPTTVNPLDIRNNRVEVILLRSEKSLK</sequence>
<dbReference type="PANTHER" id="PTHR30329:SF21">
    <property type="entry name" value="LIPOPROTEIN YIAD-RELATED"/>
    <property type="match status" value="1"/>
</dbReference>
<evidence type="ECO:0000259" key="9">
    <source>
        <dbReference type="Pfam" id="PF00691"/>
    </source>
</evidence>
<gene>
    <name evidence="11" type="ORF">OH136_14870</name>
</gene>
<keyword evidence="6 8" id="KW-0472">Membrane</keyword>
<comment type="similarity">
    <text evidence="2">Belongs to the MotB family.</text>
</comment>
<dbReference type="AlphaFoldDB" id="A0AAE3J4K5"/>
<evidence type="ECO:0000256" key="8">
    <source>
        <dbReference type="SAM" id="Phobius"/>
    </source>
</evidence>
<dbReference type="InterPro" id="IPR025713">
    <property type="entry name" value="MotB-like_N_dom"/>
</dbReference>
<evidence type="ECO:0000256" key="5">
    <source>
        <dbReference type="ARBA" id="ARBA00022989"/>
    </source>
</evidence>
<proteinExistence type="inferred from homology"/>
<evidence type="ECO:0000256" key="2">
    <source>
        <dbReference type="ARBA" id="ARBA00008914"/>
    </source>
</evidence>
<keyword evidence="12" id="KW-1185">Reference proteome</keyword>
<dbReference type="PANTHER" id="PTHR30329">
    <property type="entry name" value="STATOR ELEMENT OF FLAGELLAR MOTOR COMPLEX"/>
    <property type="match status" value="1"/>
</dbReference>
<dbReference type="GO" id="GO:0005886">
    <property type="term" value="C:plasma membrane"/>
    <property type="evidence" value="ECO:0007669"/>
    <property type="project" value="UniProtKB-SubCell"/>
</dbReference>
<evidence type="ECO:0000313" key="12">
    <source>
        <dbReference type="Proteomes" id="UP001208041"/>
    </source>
</evidence>
<dbReference type="InterPro" id="IPR050330">
    <property type="entry name" value="Bact_OuterMem_StrucFunc"/>
</dbReference>
<comment type="subcellular location">
    <subcellularLocation>
        <location evidence="1">Cell membrane</location>
        <topology evidence="1">Single-pass membrane protein</topology>
    </subcellularLocation>
</comment>
<feature type="region of interest" description="Disordered" evidence="7">
    <location>
        <begin position="79"/>
        <end position="139"/>
    </location>
</feature>
<dbReference type="InterPro" id="IPR006665">
    <property type="entry name" value="OmpA-like"/>
</dbReference>
<accession>A0AAE3J4K5</accession>
<dbReference type="Pfam" id="PF00691">
    <property type="entry name" value="OmpA"/>
    <property type="match status" value="1"/>
</dbReference>
<keyword evidence="5 8" id="KW-1133">Transmembrane helix</keyword>
<feature type="transmembrane region" description="Helical" evidence="8">
    <location>
        <begin position="30"/>
        <end position="49"/>
    </location>
</feature>
<organism evidence="11 12">
    <name type="scientific">Halocynthiibacter halioticoli</name>
    <dbReference type="NCBI Taxonomy" id="2986804"/>
    <lineage>
        <taxon>Bacteria</taxon>
        <taxon>Pseudomonadati</taxon>
        <taxon>Pseudomonadota</taxon>
        <taxon>Alphaproteobacteria</taxon>
        <taxon>Rhodobacterales</taxon>
        <taxon>Paracoccaceae</taxon>
        <taxon>Halocynthiibacter</taxon>
    </lineage>
</organism>
<dbReference type="RefSeq" id="WP_263954794.1">
    <property type="nucleotide sequence ID" value="NZ_JAOYFC010000004.1"/>
</dbReference>
<keyword evidence="3" id="KW-1003">Cell membrane</keyword>
<evidence type="ECO:0000259" key="10">
    <source>
        <dbReference type="Pfam" id="PF13677"/>
    </source>
</evidence>
<evidence type="ECO:0000256" key="1">
    <source>
        <dbReference type="ARBA" id="ARBA00004162"/>
    </source>
</evidence>
<dbReference type="SUPFAM" id="SSF103088">
    <property type="entry name" value="OmpA-like"/>
    <property type="match status" value="1"/>
</dbReference>
<dbReference type="Proteomes" id="UP001208041">
    <property type="component" value="Unassembled WGS sequence"/>
</dbReference>
<evidence type="ECO:0000256" key="6">
    <source>
        <dbReference type="ARBA" id="ARBA00023136"/>
    </source>
</evidence>
<evidence type="ECO:0000256" key="3">
    <source>
        <dbReference type="ARBA" id="ARBA00022475"/>
    </source>
</evidence>
<comment type="caution">
    <text evidence="11">The sequence shown here is derived from an EMBL/GenBank/DDBJ whole genome shotgun (WGS) entry which is preliminary data.</text>
</comment>
<reference evidence="11" key="1">
    <citation type="submission" date="2022-10" db="EMBL/GenBank/DDBJ databases">
        <authorList>
            <person name="Yue Y."/>
        </authorList>
    </citation>
    <scope>NUCLEOTIDE SEQUENCE</scope>
    <source>
        <strain evidence="11">Z654</strain>
    </source>
</reference>
<dbReference type="Gene3D" id="3.30.1330.60">
    <property type="entry name" value="OmpA-like domain"/>
    <property type="match status" value="1"/>
</dbReference>
<dbReference type="EMBL" id="JAOYFC010000004">
    <property type="protein sequence ID" value="MCV6825842.1"/>
    <property type="molecule type" value="Genomic_DNA"/>
</dbReference>
<dbReference type="Pfam" id="PF13677">
    <property type="entry name" value="MotB_plug"/>
    <property type="match status" value="1"/>
</dbReference>
<evidence type="ECO:0000313" key="11">
    <source>
        <dbReference type="EMBL" id="MCV6825842.1"/>
    </source>
</evidence>
<evidence type="ECO:0000256" key="7">
    <source>
        <dbReference type="SAM" id="MobiDB-lite"/>
    </source>
</evidence>
<dbReference type="InterPro" id="IPR036737">
    <property type="entry name" value="OmpA-like_sf"/>
</dbReference>
<evidence type="ECO:0000256" key="4">
    <source>
        <dbReference type="ARBA" id="ARBA00022692"/>
    </source>
</evidence>
<protein>
    <submittedName>
        <fullName evidence="11">OmpA family protein</fullName>
    </submittedName>
</protein>
<name>A0AAE3J4K5_9RHOB</name>